<feature type="transmembrane region" description="Helical" evidence="1">
    <location>
        <begin position="35"/>
        <end position="58"/>
    </location>
</feature>
<dbReference type="AlphaFoldDB" id="A0AA38YAW0"/>
<reference evidence="2" key="1">
    <citation type="submission" date="2022-10" db="EMBL/GenBank/DDBJ databases">
        <title>Culturing micro-colonial fungi from biological soil crusts in the Mojave desert and describing Neophaeococcomyces mojavensis, and introducing the new genera and species Taxawa tesnikishii.</title>
        <authorList>
            <person name="Kurbessoian T."/>
            <person name="Stajich J.E."/>
        </authorList>
    </citation>
    <scope>NUCLEOTIDE SEQUENCE</scope>
    <source>
        <strain evidence="2">TK_35</strain>
    </source>
</reference>
<keyword evidence="1" id="KW-0812">Transmembrane</keyword>
<sequence length="234" mass="26013">MAPIPSIDVLAHDITVGDSTPLLQHLKTRDLPPQAFVGTIIVLIILASLVFVGFTLAVGKIWSLVAQRYGWGASERRRQIDWARQNSNNNVVWSTHMGDDDLRAQFAAPSRLSRLFSIGSLSSENGRCPLDRGIVASASGTHGPAQLVVDEKKANQEIVEVVEIVDGLDHEKAPPTTKKVFLTQVKARSPKKPYRLRYAKSLDNIRRVSNSLKELVTRKDSMPVHYKKLIDEED</sequence>
<accession>A0AA38YAW0</accession>
<protein>
    <submittedName>
        <fullName evidence="2">Uncharacterized protein</fullName>
    </submittedName>
</protein>
<keyword evidence="3" id="KW-1185">Reference proteome</keyword>
<evidence type="ECO:0000313" key="3">
    <source>
        <dbReference type="Proteomes" id="UP001172681"/>
    </source>
</evidence>
<dbReference type="EMBL" id="JAPDRN010000010">
    <property type="protein sequence ID" value="KAJ9642146.1"/>
    <property type="molecule type" value="Genomic_DNA"/>
</dbReference>
<evidence type="ECO:0000256" key="1">
    <source>
        <dbReference type="SAM" id="Phobius"/>
    </source>
</evidence>
<dbReference type="Proteomes" id="UP001172681">
    <property type="component" value="Unassembled WGS sequence"/>
</dbReference>
<proteinExistence type="predicted"/>
<comment type="caution">
    <text evidence="2">The sequence shown here is derived from an EMBL/GenBank/DDBJ whole genome shotgun (WGS) entry which is preliminary data.</text>
</comment>
<evidence type="ECO:0000313" key="2">
    <source>
        <dbReference type="EMBL" id="KAJ9642146.1"/>
    </source>
</evidence>
<keyword evidence="1" id="KW-1133">Transmembrane helix</keyword>
<organism evidence="2 3">
    <name type="scientific">Knufia peltigerae</name>
    <dbReference type="NCBI Taxonomy" id="1002370"/>
    <lineage>
        <taxon>Eukaryota</taxon>
        <taxon>Fungi</taxon>
        <taxon>Dikarya</taxon>
        <taxon>Ascomycota</taxon>
        <taxon>Pezizomycotina</taxon>
        <taxon>Eurotiomycetes</taxon>
        <taxon>Chaetothyriomycetidae</taxon>
        <taxon>Chaetothyriales</taxon>
        <taxon>Trichomeriaceae</taxon>
        <taxon>Knufia</taxon>
    </lineage>
</organism>
<name>A0AA38YAW0_9EURO</name>
<gene>
    <name evidence="2" type="ORF">H2204_002515</name>
</gene>
<keyword evidence="1" id="KW-0472">Membrane</keyword>